<proteinExistence type="predicted"/>
<dbReference type="KEGG" id="bfc:BacF7301_22225"/>
<dbReference type="EMBL" id="CP050831">
    <property type="protein sequence ID" value="QIU96698.1"/>
    <property type="molecule type" value="Genomic_DNA"/>
</dbReference>
<protein>
    <submittedName>
        <fullName evidence="3">Histidine kinase</fullName>
    </submittedName>
</protein>
<keyword evidence="1" id="KW-0472">Membrane</keyword>
<keyword evidence="1" id="KW-0812">Transmembrane</keyword>
<evidence type="ECO:0000313" key="3">
    <source>
        <dbReference type="EMBL" id="QIU96698.1"/>
    </source>
</evidence>
<dbReference type="AlphaFoldDB" id="A0A6H0KW34"/>
<keyword evidence="3" id="KW-0808">Transferase</keyword>
<keyword evidence="4" id="KW-1185">Reference proteome</keyword>
<dbReference type="InterPro" id="IPR050640">
    <property type="entry name" value="Bact_2-comp_sensor_kinase"/>
</dbReference>
<evidence type="ECO:0000313" key="4">
    <source>
        <dbReference type="Proteomes" id="UP000501780"/>
    </source>
</evidence>
<feature type="transmembrane region" description="Helical" evidence="1">
    <location>
        <begin position="126"/>
        <end position="152"/>
    </location>
</feature>
<evidence type="ECO:0000256" key="1">
    <source>
        <dbReference type="SAM" id="Phobius"/>
    </source>
</evidence>
<keyword evidence="1" id="KW-1133">Transmembrane helix</keyword>
<dbReference type="Pfam" id="PF06580">
    <property type="entry name" value="His_kinase"/>
    <property type="match status" value="1"/>
</dbReference>
<feature type="transmembrane region" description="Helical" evidence="1">
    <location>
        <begin position="91"/>
        <end position="114"/>
    </location>
</feature>
<organism evidence="3 4">
    <name type="scientific">Bacteroides faecium</name>
    <dbReference type="NCBI Taxonomy" id="2715212"/>
    <lineage>
        <taxon>Bacteria</taxon>
        <taxon>Pseudomonadati</taxon>
        <taxon>Bacteroidota</taxon>
        <taxon>Bacteroidia</taxon>
        <taxon>Bacteroidales</taxon>
        <taxon>Bacteroidaceae</taxon>
        <taxon>Bacteroides</taxon>
    </lineage>
</organism>
<name>A0A6H0KW34_9BACE</name>
<accession>A0A6H0KW34</accession>
<dbReference type="InterPro" id="IPR010559">
    <property type="entry name" value="Sig_transdc_His_kin_internal"/>
</dbReference>
<dbReference type="Gene3D" id="3.30.565.10">
    <property type="entry name" value="Histidine kinase-like ATPase, C-terminal domain"/>
    <property type="match status" value="1"/>
</dbReference>
<dbReference type="PANTHER" id="PTHR34220">
    <property type="entry name" value="SENSOR HISTIDINE KINASE YPDA"/>
    <property type="match status" value="1"/>
</dbReference>
<evidence type="ECO:0000259" key="2">
    <source>
        <dbReference type="Pfam" id="PF06580"/>
    </source>
</evidence>
<dbReference type="Proteomes" id="UP000501780">
    <property type="component" value="Chromosome"/>
</dbReference>
<keyword evidence="3" id="KW-0418">Kinase</keyword>
<feature type="transmembrane region" description="Helical" evidence="1">
    <location>
        <begin position="61"/>
        <end position="79"/>
    </location>
</feature>
<reference evidence="3 4" key="1">
    <citation type="submission" date="2020-03" db="EMBL/GenBank/DDBJ databases">
        <title>Genomic analysis of Bacteroides faecium CBA7301.</title>
        <authorList>
            <person name="Kim J."/>
            <person name="Roh S.W."/>
        </authorList>
    </citation>
    <scope>NUCLEOTIDE SEQUENCE [LARGE SCALE GENOMIC DNA]</scope>
    <source>
        <strain evidence="3 4">CBA7301</strain>
    </source>
</reference>
<dbReference type="GO" id="GO:0016020">
    <property type="term" value="C:membrane"/>
    <property type="evidence" value="ECO:0007669"/>
    <property type="project" value="InterPro"/>
</dbReference>
<gene>
    <name evidence="3" type="ORF">BacF7301_22225</name>
</gene>
<feature type="domain" description="Signal transduction histidine kinase internal region" evidence="2">
    <location>
        <begin position="173"/>
        <end position="248"/>
    </location>
</feature>
<feature type="transmembrane region" description="Helical" evidence="1">
    <location>
        <begin position="29"/>
        <end position="45"/>
    </location>
</feature>
<dbReference type="SUPFAM" id="SSF55874">
    <property type="entry name" value="ATPase domain of HSP90 chaperone/DNA topoisomerase II/histidine kinase"/>
    <property type="match status" value="1"/>
</dbReference>
<dbReference type="GO" id="GO:0000155">
    <property type="term" value="F:phosphorelay sensor kinase activity"/>
    <property type="evidence" value="ECO:0007669"/>
    <property type="project" value="InterPro"/>
</dbReference>
<dbReference type="PANTHER" id="PTHR34220:SF7">
    <property type="entry name" value="SENSOR HISTIDINE KINASE YPDA"/>
    <property type="match status" value="1"/>
</dbReference>
<sequence length="358" mass="41030">MHTAGTERGGSMTINSFLLSPHYRIHRHFLLQSAVLLITINVFWYEPLQIVSFWKRLGGCLAYFLSMDTVIYANLYLLVPRFLLKNRFGSYIGAAILMNLVVITFLSITQGALFEVILPVRNPDGFATFINTFSGILTLGFVTAGSAAISLFTHWLRYNLRIDELESTTLQSELTFLKNQINPHFLFNMLNNANVLIKRNPEEASKVLFKLEDLLRYQINDSSRERVSLASDIRFLNDYLNLEKIRRDNFRFTMEQEGDIESIWIQPLLFIPFVENAVKHSFDSEHPSSVRVSFKVDDNRLEFHCENSKPSVAVSKGKVGGIGLANIQRRLGLLYPGCYQLELKEDENRYSVILSITL</sequence>
<dbReference type="InterPro" id="IPR036890">
    <property type="entry name" value="HATPase_C_sf"/>
</dbReference>